<protein>
    <submittedName>
        <fullName evidence="1">Uncharacterized protein</fullName>
    </submittedName>
</protein>
<comment type="caution">
    <text evidence="1">The sequence shown here is derived from an EMBL/GenBank/DDBJ whole genome shotgun (WGS) entry which is preliminary data.</text>
</comment>
<accession>A0ABR0A1U0</accession>
<dbReference type="EMBL" id="JAOYFB010000036">
    <property type="protein sequence ID" value="KAK4019123.1"/>
    <property type="molecule type" value="Genomic_DNA"/>
</dbReference>
<dbReference type="Proteomes" id="UP001234178">
    <property type="component" value="Unassembled WGS sequence"/>
</dbReference>
<sequence length="152" mass="17492">MAKDATLLRCSTKLCGQAKEYEKPQNPDILLPWYYCIKILDYCEPKQFKAKIPCQETLLMTGNNLCTKQKVVVNSTQTAEESPTFLLFIGNPIRIRTNLRMEDELFVNESAARIRLEACQHNKEATRSGNVSPVEVVDRFSNLLVFFLKRKM</sequence>
<gene>
    <name evidence="1" type="ORF">OUZ56_001152</name>
</gene>
<name>A0ABR0A1U0_9CRUS</name>
<proteinExistence type="predicted"/>
<organism evidence="1 2">
    <name type="scientific">Daphnia magna</name>
    <dbReference type="NCBI Taxonomy" id="35525"/>
    <lineage>
        <taxon>Eukaryota</taxon>
        <taxon>Metazoa</taxon>
        <taxon>Ecdysozoa</taxon>
        <taxon>Arthropoda</taxon>
        <taxon>Crustacea</taxon>
        <taxon>Branchiopoda</taxon>
        <taxon>Diplostraca</taxon>
        <taxon>Cladocera</taxon>
        <taxon>Anomopoda</taxon>
        <taxon>Daphniidae</taxon>
        <taxon>Daphnia</taxon>
    </lineage>
</organism>
<evidence type="ECO:0000313" key="2">
    <source>
        <dbReference type="Proteomes" id="UP001234178"/>
    </source>
</evidence>
<reference evidence="1 2" key="1">
    <citation type="journal article" date="2023" name="Nucleic Acids Res.">
        <title>The hologenome of Daphnia magna reveals possible DNA methylation and microbiome-mediated evolution of the host genome.</title>
        <authorList>
            <person name="Chaturvedi A."/>
            <person name="Li X."/>
            <person name="Dhandapani V."/>
            <person name="Marshall H."/>
            <person name="Kissane S."/>
            <person name="Cuenca-Cambronero M."/>
            <person name="Asole G."/>
            <person name="Calvet F."/>
            <person name="Ruiz-Romero M."/>
            <person name="Marangio P."/>
            <person name="Guigo R."/>
            <person name="Rago D."/>
            <person name="Mirbahai L."/>
            <person name="Eastwood N."/>
            <person name="Colbourne J.K."/>
            <person name="Zhou J."/>
            <person name="Mallon E."/>
            <person name="Orsini L."/>
        </authorList>
    </citation>
    <scope>NUCLEOTIDE SEQUENCE [LARGE SCALE GENOMIC DNA]</scope>
    <source>
        <strain evidence="1">LRV0_1</strain>
    </source>
</reference>
<keyword evidence="2" id="KW-1185">Reference proteome</keyword>
<evidence type="ECO:0000313" key="1">
    <source>
        <dbReference type="EMBL" id="KAK4019123.1"/>
    </source>
</evidence>